<gene>
    <name evidence="18" type="ORF">AA23TX_09942</name>
</gene>
<dbReference type="GO" id="GO:0000155">
    <property type="term" value="F:phosphorelay sensor kinase activity"/>
    <property type="evidence" value="ECO:0007669"/>
    <property type="project" value="InterPro"/>
</dbReference>
<dbReference type="Pfam" id="PF02518">
    <property type="entry name" value="HATPase_c"/>
    <property type="match status" value="1"/>
</dbReference>
<dbReference type="RefSeq" id="WP_155549812.1">
    <property type="nucleotide sequence ID" value="NZ_CABVGP010000004.1"/>
</dbReference>
<name>A0A6I8M6X6_9PSEU</name>
<evidence type="ECO:0000313" key="18">
    <source>
        <dbReference type="EMBL" id="VVJ25198.1"/>
    </source>
</evidence>
<keyword evidence="11" id="KW-0902">Two-component regulatory system</keyword>
<keyword evidence="6" id="KW-0004">4Fe-4S</keyword>
<dbReference type="Gene3D" id="3.30.565.10">
    <property type="entry name" value="Histidine kinase-like ATPase, C-terminal domain"/>
    <property type="match status" value="1"/>
</dbReference>
<proteinExistence type="predicted"/>
<accession>A0A6I8M6X6</accession>
<dbReference type="AlphaFoldDB" id="A0A6I8M6X6"/>
<evidence type="ECO:0000256" key="4">
    <source>
        <dbReference type="ARBA" id="ARBA00012438"/>
    </source>
</evidence>
<evidence type="ECO:0000256" key="2">
    <source>
        <dbReference type="ARBA" id="ARBA00001966"/>
    </source>
</evidence>
<keyword evidence="15" id="KW-0472">Membrane</keyword>
<keyword evidence="6" id="KW-0479">Metal-binding</keyword>
<organism evidence="18 19">
    <name type="scientific">Amycolatopsis camponoti</name>
    <dbReference type="NCBI Taxonomy" id="2606593"/>
    <lineage>
        <taxon>Bacteria</taxon>
        <taxon>Bacillati</taxon>
        <taxon>Actinomycetota</taxon>
        <taxon>Actinomycetes</taxon>
        <taxon>Pseudonocardiales</taxon>
        <taxon>Pseudonocardiaceae</taxon>
        <taxon>Amycolatopsis</taxon>
    </lineage>
</organism>
<keyword evidence="8" id="KW-0808">Transferase</keyword>
<dbReference type="InterPro" id="IPR050482">
    <property type="entry name" value="Sensor_HK_TwoCompSys"/>
</dbReference>
<evidence type="ECO:0000256" key="9">
    <source>
        <dbReference type="ARBA" id="ARBA00022777"/>
    </source>
</evidence>
<comment type="cofactor">
    <cofactor evidence="2">
        <name>[4Fe-4S] cluster</name>
        <dbReference type="ChEBI" id="CHEBI:49883"/>
    </cofactor>
</comment>
<feature type="transmembrane region" description="Helical" evidence="15">
    <location>
        <begin position="91"/>
        <end position="112"/>
    </location>
</feature>
<keyword evidence="9" id="KW-0418">Kinase</keyword>
<keyword evidence="15" id="KW-0812">Transmembrane</keyword>
<dbReference type="InterPro" id="IPR036890">
    <property type="entry name" value="HATPase_C_sf"/>
</dbReference>
<keyword evidence="10" id="KW-0408">Iron</keyword>
<evidence type="ECO:0000256" key="7">
    <source>
        <dbReference type="ARBA" id="ARBA00022490"/>
    </source>
</evidence>
<sequence length="360" mass="37527">MNRALGVLTCGAFLSIVLGVLGSGEPVPALVFGAVFALVATAGFGWVRTRDGWVGKAAYVGVQLPLAFVTFTISAGVGATLFLVVLVSQCVLLRLPLPVIALVIAVVPLVHLGMALGAGLREGLSTLVSVLFAAVITELLVREQRSRGELAEAHAKLRDYATQAERLATAQERNRVARDIHDGLGHSLTVVQMQVKAARAVLPTDPGKADEVLAKAQEQAENALAEVRRSVKALREPRSTPLPDALRALVSEAGVPAELTVSGAERPLPAEHREALFRTAQEGLTNVRKHAGAGRVELVLDYADASVRVVVRDDGAGTNGGASTGFGLLGLRERAGQLGGKLDFTSAPGEGSALSMEVPG</sequence>
<protein>
    <recommendedName>
        <fullName evidence="5">Oxygen sensor histidine kinase NreB</fullName>
        <ecNumber evidence="4">2.7.13.3</ecNumber>
    </recommendedName>
    <alternativeName>
        <fullName evidence="14">Nitrogen regulation protein B</fullName>
    </alternativeName>
</protein>
<dbReference type="PANTHER" id="PTHR24421">
    <property type="entry name" value="NITRATE/NITRITE SENSOR PROTEIN NARX-RELATED"/>
    <property type="match status" value="1"/>
</dbReference>
<feature type="domain" description="Histidine kinase/HSP90-like ATPase" evidence="16">
    <location>
        <begin position="273"/>
        <end position="359"/>
    </location>
</feature>
<dbReference type="Pfam" id="PF07730">
    <property type="entry name" value="HisKA_3"/>
    <property type="match status" value="1"/>
</dbReference>
<dbReference type="PANTHER" id="PTHR24421:SF62">
    <property type="entry name" value="SENSORY TRANSDUCTION HISTIDINE KINASE"/>
    <property type="match status" value="1"/>
</dbReference>
<evidence type="ECO:0000259" key="16">
    <source>
        <dbReference type="Pfam" id="PF02518"/>
    </source>
</evidence>
<dbReference type="CDD" id="cd16917">
    <property type="entry name" value="HATPase_UhpB-NarQ-NarX-like"/>
    <property type="match status" value="1"/>
</dbReference>
<dbReference type="Gene3D" id="1.20.5.1930">
    <property type="match status" value="1"/>
</dbReference>
<evidence type="ECO:0000256" key="11">
    <source>
        <dbReference type="ARBA" id="ARBA00023012"/>
    </source>
</evidence>
<evidence type="ECO:0000256" key="6">
    <source>
        <dbReference type="ARBA" id="ARBA00022485"/>
    </source>
</evidence>
<keyword evidence="15" id="KW-1133">Transmembrane helix</keyword>
<evidence type="ECO:0000256" key="15">
    <source>
        <dbReference type="SAM" id="Phobius"/>
    </source>
</evidence>
<keyword evidence="7" id="KW-0963">Cytoplasm</keyword>
<evidence type="ECO:0000313" key="19">
    <source>
        <dbReference type="Proteomes" id="UP000399805"/>
    </source>
</evidence>
<evidence type="ECO:0000256" key="10">
    <source>
        <dbReference type="ARBA" id="ARBA00023004"/>
    </source>
</evidence>
<dbReference type="Proteomes" id="UP000399805">
    <property type="component" value="Unassembled WGS sequence"/>
</dbReference>
<dbReference type="InterPro" id="IPR004358">
    <property type="entry name" value="Sig_transdc_His_kin-like_C"/>
</dbReference>
<evidence type="ECO:0000256" key="5">
    <source>
        <dbReference type="ARBA" id="ARBA00017322"/>
    </source>
</evidence>
<keyword evidence="19" id="KW-1185">Reference proteome</keyword>
<reference evidence="18 19" key="1">
    <citation type="submission" date="2019-09" db="EMBL/GenBank/DDBJ databases">
        <authorList>
            <person name="Leyn A S."/>
        </authorList>
    </citation>
    <scope>NUCLEOTIDE SEQUENCE [LARGE SCALE GENOMIC DNA]</scope>
    <source>
        <strain evidence="18">AA231_1</strain>
    </source>
</reference>
<evidence type="ECO:0000256" key="8">
    <source>
        <dbReference type="ARBA" id="ARBA00022679"/>
    </source>
</evidence>
<dbReference type="InterPro" id="IPR003594">
    <property type="entry name" value="HATPase_dom"/>
</dbReference>
<dbReference type="GO" id="GO:0046983">
    <property type="term" value="F:protein dimerization activity"/>
    <property type="evidence" value="ECO:0007669"/>
    <property type="project" value="InterPro"/>
</dbReference>
<feature type="domain" description="Signal transduction histidine kinase subgroup 3 dimerisation and phosphoacceptor" evidence="17">
    <location>
        <begin position="172"/>
        <end position="237"/>
    </location>
</feature>
<dbReference type="GO" id="GO:0051539">
    <property type="term" value="F:4 iron, 4 sulfur cluster binding"/>
    <property type="evidence" value="ECO:0007669"/>
    <property type="project" value="UniProtKB-KW"/>
</dbReference>
<dbReference type="PRINTS" id="PR00344">
    <property type="entry name" value="BCTRLSENSOR"/>
</dbReference>
<evidence type="ECO:0000259" key="17">
    <source>
        <dbReference type="Pfam" id="PF07730"/>
    </source>
</evidence>
<dbReference type="EC" id="2.7.13.3" evidence="4"/>
<feature type="transmembrane region" description="Helical" evidence="15">
    <location>
        <begin position="59"/>
        <end position="85"/>
    </location>
</feature>
<dbReference type="GO" id="GO:0005737">
    <property type="term" value="C:cytoplasm"/>
    <property type="evidence" value="ECO:0007669"/>
    <property type="project" value="UniProtKB-SubCell"/>
</dbReference>
<dbReference type="EMBL" id="CABVGP010000004">
    <property type="protein sequence ID" value="VVJ25198.1"/>
    <property type="molecule type" value="Genomic_DNA"/>
</dbReference>
<evidence type="ECO:0000256" key="1">
    <source>
        <dbReference type="ARBA" id="ARBA00000085"/>
    </source>
</evidence>
<evidence type="ECO:0000256" key="12">
    <source>
        <dbReference type="ARBA" id="ARBA00023014"/>
    </source>
</evidence>
<evidence type="ECO:0000256" key="14">
    <source>
        <dbReference type="ARBA" id="ARBA00030800"/>
    </source>
</evidence>
<dbReference type="InterPro" id="IPR011712">
    <property type="entry name" value="Sig_transdc_His_kin_sub3_dim/P"/>
</dbReference>
<dbReference type="GO" id="GO:0016020">
    <property type="term" value="C:membrane"/>
    <property type="evidence" value="ECO:0007669"/>
    <property type="project" value="InterPro"/>
</dbReference>
<comment type="function">
    <text evidence="13">Member of the two-component regulatory system NreB/NreC involved in the control of dissimilatory nitrate/nitrite reduction in response to oxygen. NreB functions as a direct oxygen sensor histidine kinase which is autophosphorylated, in the absence of oxygen, probably at the conserved histidine residue, and transfers its phosphate group probably to a conserved aspartate residue of NreC. NreB/NreC activates the expression of the nitrate (narGHJI) and nitrite (nir) reductase operons, as well as the putative nitrate transporter gene narT.</text>
</comment>
<keyword evidence="12" id="KW-0411">Iron-sulfur</keyword>
<feature type="transmembrane region" description="Helical" evidence="15">
    <location>
        <begin position="29"/>
        <end position="47"/>
    </location>
</feature>
<comment type="subcellular location">
    <subcellularLocation>
        <location evidence="3">Cytoplasm</location>
    </subcellularLocation>
</comment>
<evidence type="ECO:0000256" key="13">
    <source>
        <dbReference type="ARBA" id="ARBA00024827"/>
    </source>
</evidence>
<dbReference type="SUPFAM" id="SSF55874">
    <property type="entry name" value="ATPase domain of HSP90 chaperone/DNA topoisomerase II/histidine kinase"/>
    <property type="match status" value="1"/>
</dbReference>
<evidence type="ECO:0000256" key="3">
    <source>
        <dbReference type="ARBA" id="ARBA00004496"/>
    </source>
</evidence>
<comment type="catalytic activity">
    <reaction evidence="1">
        <text>ATP + protein L-histidine = ADP + protein N-phospho-L-histidine.</text>
        <dbReference type="EC" id="2.7.13.3"/>
    </reaction>
</comment>